<sequence>MDKNGWCLVCFRARFLNVGLDCEGNSNVVLPNRSNFSL</sequence>
<proteinExistence type="predicted"/>
<protein>
    <submittedName>
        <fullName evidence="1">Uncharacterized protein</fullName>
    </submittedName>
</protein>
<reference evidence="1" key="2">
    <citation type="journal article" date="2015" name="Fish Shellfish Immunol.">
        <title>Early steps in the European eel (Anguilla anguilla)-Vibrio vulnificus interaction in the gills: Role of the RtxA13 toxin.</title>
        <authorList>
            <person name="Callol A."/>
            <person name="Pajuelo D."/>
            <person name="Ebbesson L."/>
            <person name="Teles M."/>
            <person name="MacKenzie S."/>
            <person name="Amaro C."/>
        </authorList>
    </citation>
    <scope>NUCLEOTIDE SEQUENCE</scope>
</reference>
<evidence type="ECO:0000313" key="1">
    <source>
        <dbReference type="EMBL" id="JAH86316.1"/>
    </source>
</evidence>
<dbReference type="EMBL" id="GBXM01022261">
    <property type="protein sequence ID" value="JAH86316.1"/>
    <property type="molecule type" value="Transcribed_RNA"/>
</dbReference>
<name>A0A0E9W7P8_ANGAN</name>
<dbReference type="AlphaFoldDB" id="A0A0E9W7P8"/>
<accession>A0A0E9W7P8</accession>
<organism evidence="1">
    <name type="scientific">Anguilla anguilla</name>
    <name type="common">European freshwater eel</name>
    <name type="synonym">Muraena anguilla</name>
    <dbReference type="NCBI Taxonomy" id="7936"/>
    <lineage>
        <taxon>Eukaryota</taxon>
        <taxon>Metazoa</taxon>
        <taxon>Chordata</taxon>
        <taxon>Craniata</taxon>
        <taxon>Vertebrata</taxon>
        <taxon>Euteleostomi</taxon>
        <taxon>Actinopterygii</taxon>
        <taxon>Neopterygii</taxon>
        <taxon>Teleostei</taxon>
        <taxon>Anguilliformes</taxon>
        <taxon>Anguillidae</taxon>
        <taxon>Anguilla</taxon>
    </lineage>
</organism>
<reference evidence="1" key="1">
    <citation type="submission" date="2014-11" db="EMBL/GenBank/DDBJ databases">
        <authorList>
            <person name="Amaro Gonzalez C."/>
        </authorList>
    </citation>
    <scope>NUCLEOTIDE SEQUENCE</scope>
</reference>